<dbReference type="PANTHER" id="PTHR31602">
    <property type="entry name" value="GROWTH-REGULATING FACTOR 5"/>
    <property type="match status" value="1"/>
</dbReference>
<evidence type="ECO:0000256" key="5">
    <source>
        <dbReference type="RuleBase" id="RU367127"/>
    </source>
</evidence>
<gene>
    <name evidence="9" type="ORF">M0R45_029709</name>
</gene>
<keyword evidence="5" id="KW-0805">Transcription regulation</keyword>
<feature type="short sequence motif" description="Bipartite nuclear localization signal" evidence="4">
    <location>
        <begin position="185"/>
        <end position="192"/>
    </location>
</feature>
<dbReference type="EMBL" id="JBEDUW010000006">
    <property type="protein sequence ID" value="KAK9921188.1"/>
    <property type="molecule type" value="Genomic_DNA"/>
</dbReference>
<evidence type="ECO:0000256" key="2">
    <source>
        <dbReference type="ARBA" id="ARBA00008122"/>
    </source>
</evidence>
<dbReference type="GO" id="GO:0005634">
    <property type="term" value="C:nucleus"/>
    <property type="evidence" value="ECO:0007669"/>
    <property type="project" value="UniProtKB-SubCell"/>
</dbReference>
<keyword evidence="10" id="KW-1185">Reference proteome</keyword>
<protein>
    <recommendedName>
        <fullName evidence="5">Growth-regulating factor</fullName>
    </recommendedName>
</protein>
<accession>A0AAW1W994</accession>
<evidence type="ECO:0000259" key="8">
    <source>
        <dbReference type="PROSITE" id="PS51667"/>
    </source>
</evidence>
<dbReference type="GO" id="GO:0006351">
    <property type="term" value="P:DNA-templated transcription"/>
    <property type="evidence" value="ECO:0007669"/>
    <property type="project" value="UniProtKB-UniRule"/>
</dbReference>
<comment type="caution">
    <text evidence="9">The sequence shown here is derived from an EMBL/GenBank/DDBJ whole genome shotgun (WGS) entry which is preliminary data.</text>
</comment>
<dbReference type="PROSITE" id="PS51667">
    <property type="entry name" value="WRC"/>
    <property type="match status" value="1"/>
</dbReference>
<keyword evidence="5" id="KW-0010">Activator</keyword>
<evidence type="ECO:0000313" key="9">
    <source>
        <dbReference type="EMBL" id="KAK9921188.1"/>
    </source>
</evidence>
<dbReference type="InterPro" id="IPR031137">
    <property type="entry name" value="GRF"/>
</dbReference>
<name>A0AAW1W994_RUBAR</name>
<dbReference type="PROSITE" id="PS51666">
    <property type="entry name" value="QLQ"/>
    <property type="match status" value="1"/>
</dbReference>
<dbReference type="AlphaFoldDB" id="A0AAW1W994"/>
<dbReference type="SMART" id="SM00951">
    <property type="entry name" value="QLQ"/>
    <property type="match status" value="1"/>
</dbReference>
<comment type="function">
    <text evidence="5">Transcription activator.</text>
</comment>
<comment type="similarity">
    <text evidence="2 5">Belongs to the GRF family.</text>
</comment>
<feature type="short sequence motif" description="Bipartite nuclear localization signal" evidence="4">
    <location>
        <begin position="157"/>
        <end position="167"/>
    </location>
</feature>
<dbReference type="GO" id="GO:0005524">
    <property type="term" value="F:ATP binding"/>
    <property type="evidence" value="ECO:0007669"/>
    <property type="project" value="UniProtKB-UniRule"/>
</dbReference>
<feature type="region of interest" description="Disordered" evidence="6">
    <location>
        <begin position="184"/>
        <end position="209"/>
    </location>
</feature>
<feature type="domain" description="QLQ" evidence="7">
    <location>
        <begin position="85"/>
        <end position="120"/>
    </location>
</feature>
<dbReference type="InterPro" id="IPR014977">
    <property type="entry name" value="WRC_dom"/>
</dbReference>
<comment type="domain">
    <text evidence="5">The QLQ domain and WRC domain may be involved in protein-protein interaction and DNA-binding, respectively.</text>
</comment>
<keyword evidence="3 4" id="KW-0539">Nucleus</keyword>
<dbReference type="GO" id="GO:0006355">
    <property type="term" value="P:regulation of DNA-templated transcription"/>
    <property type="evidence" value="ECO:0007669"/>
    <property type="project" value="InterPro"/>
</dbReference>
<dbReference type="Pfam" id="PF08880">
    <property type="entry name" value="QLQ"/>
    <property type="match status" value="1"/>
</dbReference>
<evidence type="ECO:0000256" key="3">
    <source>
        <dbReference type="ARBA" id="ARBA00023242"/>
    </source>
</evidence>
<reference evidence="9 10" key="1">
    <citation type="journal article" date="2023" name="G3 (Bethesda)">
        <title>A chromosome-length genome assembly and annotation of blackberry (Rubus argutus, cv. 'Hillquist').</title>
        <authorList>
            <person name="Bruna T."/>
            <person name="Aryal R."/>
            <person name="Dudchenko O."/>
            <person name="Sargent D.J."/>
            <person name="Mead D."/>
            <person name="Buti M."/>
            <person name="Cavallini A."/>
            <person name="Hytonen T."/>
            <person name="Andres J."/>
            <person name="Pham M."/>
            <person name="Weisz D."/>
            <person name="Mascagni F."/>
            <person name="Usai G."/>
            <person name="Natali L."/>
            <person name="Bassil N."/>
            <person name="Fernandez G.E."/>
            <person name="Lomsadze A."/>
            <person name="Armour M."/>
            <person name="Olukolu B."/>
            <person name="Poorten T."/>
            <person name="Britton C."/>
            <person name="Davik J."/>
            <person name="Ashrafi H."/>
            <person name="Aiden E.L."/>
            <person name="Borodovsky M."/>
            <person name="Worthington M."/>
        </authorList>
    </citation>
    <scope>NUCLEOTIDE SEQUENCE [LARGE SCALE GENOMIC DNA]</scope>
    <source>
        <strain evidence="9">PI 553951</strain>
    </source>
</reference>
<dbReference type="Proteomes" id="UP001457282">
    <property type="component" value="Unassembled WGS sequence"/>
</dbReference>
<dbReference type="PANTHER" id="PTHR31602:SF63">
    <property type="entry name" value="GROWTH-REGULATING FACTOR 3"/>
    <property type="match status" value="1"/>
</dbReference>
<evidence type="ECO:0000259" key="7">
    <source>
        <dbReference type="PROSITE" id="PS51666"/>
    </source>
</evidence>
<feature type="region of interest" description="Disordered" evidence="6">
    <location>
        <begin position="1"/>
        <end position="26"/>
    </location>
</feature>
<evidence type="ECO:0000256" key="4">
    <source>
        <dbReference type="PROSITE-ProRule" id="PRU01002"/>
    </source>
</evidence>
<feature type="compositionally biased region" description="Basic and acidic residues" evidence="6">
    <location>
        <begin position="1"/>
        <end position="15"/>
    </location>
</feature>
<sequence>MDFHLKQWRNQHESEEQQPYSSAAAAAKIPKIEPHQTQTQPEPASGYALPLFVPEPNTKVISSLSAFSESTTPASATRFPRMGSFFSMTQWQELELQALIFRYMLAGAAVPPELLQPIKRSLLHSPPYLFHHPLQQYPALLQSGYWGRGAMDPEPTRCRRTDGKKWRCSRDVVAGQKYCERHVHRGRNRSRKPVEVTTTTNAAGGGGGGTLAATTSSLVTVASSLGSGSSGGTHFTLSGSSPSIDLLPLNQSSSESKPENMSFFEPRREVSGGAQSDNHILRPFFDDWPGQLQEPDSGRSNASLMNSATSLSISIRGNTSSDVSLKLSTGNGVEPGQEREQPQLNWPMGWGSSHMASMGGPLAEALRSSNSNSSPTSVLHQLPRSSASETSFIST</sequence>
<feature type="domain" description="WRC" evidence="8">
    <location>
        <begin position="152"/>
        <end position="196"/>
    </location>
</feature>
<dbReference type="GO" id="GO:0099402">
    <property type="term" value="P:plant organ development"/>
    <property type="evidence" value="ECO:0007669"/>
    <property type="project" value="UniProtKB-ARBA"/>
</dbReference>
<dbReference type="Pfam" id="PF08879">
    <property type="entry name" value="WRC"/>
    <property type="match status" value="1"/>
</dbReference>
<evidence type="ECO:0000256" key="6">
    <source>
        <dbReference type="SAM" id="MobiDB-lite"/>
    </source>
</evidence>
<proteinExistence type="inferred from homology"/>
<dbReference type="InterPro" id="IPR014978">
    <property type="entry name" value="Gln-Leu-Gln_QLQ"/>
</dbReference>
<feature type="region of interest" description="Disordered" evidence="6">
    <location>
        <begin position="327"/>
        <end position="395"/>
    </location>
</feature>
<evidence type="ECO:0000313" key="10">
    <source>
        <dbReference type="Proteomes" id="UP001457282"/>
    </source>
</evidence>
<evidence type="ECO:0000256" key="1">
    <source>
        <dbReference type="ARBA" id="ARBA00004123"/>
    </source>
</evidence>
<organism evidence="9 10">
    <name type="scientific">Rubus argutus</name>
    <name type="common">Southern blackberry</name>
    <dbReference type="NCBI Taxonomy" id="59490"/>
    <lineage>
        <taxon>Eukaryota</taxon>
        <taxon>Viridiplantae</taxon>
        <taxon>Streptophyta</taxon>
        <taxon>Embryophyta</taxon>
        <taxon>Tracheophyta</taxon>
        <taxon>Spermatophyta</taxon>
        <taxon>Magnoliopsida</taxon>
        <taxon>eudicotyledons</taxon>
        <taxon>Gunneridae</taxon>
        <taxon>Pentapetalae</taxon>
        <taxon>rosids</taxon>
        <taxon>fabids</taxon>
        <taxon>Rosales</taxon>
        <taxon>Rosaceae</taxon>
        <taxon>Rosoideae</taxon>
        <taxon>Rosoideae incertae sedis</taxon>
        <taxon>Rubus</taxon>
    </lineage>
</organism>
<keyword evidence="5" id="KW-0804">Transcription</keyword>
<comment type="subcellular location">
    <subcellularLocation>
        <location evidence="1 4 5">Nucleus</location>
    </subcellularLocation>
</comment>
<feature type="compositionally biased region" description="Polar residues" evidence="6">
    <location>
        <begin position="375"/>
        <end position="395"/>
    </location>
</feature>